<name>A0A226EM40_FOLCA</name>
<dbReference type="InterPro" id="IPR002401">
    <property type="entry name" value="Cyt_P450_E_grp-I"/>
</dbReference>
<evidence type="ECO:0000256" key="15">
    <source>
        <dbReference type="SAM" id="Phobius"/>
    </source>
</evidence>
<comment type="caution">
    <text evidence="16">The sequence shown here is derived from an EMBL/GenBank/DDBJ whole genome shotgun (WGS) entry which is preliminary data.</text>
</comment>
<keyword evidence="7" id="KW-0256">Endoplasmic reticulum</keyword>
<feature type="binding site" description="axial binding residue" evidence="13">
    <location>
        <position position="478"/>
    </location>
    <ligand>
        <name>heme</name>
        <dbReference type="ChEBI" id="CHEBI:30413"/>
    </ligand>
    <ligandPart>
        <name>Fe</name>
        <dbReference type="ChEBI" id="CHEBI:18248"/>
    </ligandPart>
</feature>
<dbReference type="GO" id="GO:0020037">
    <property type="term" value="F:heme binding"/>
    <property type="evidence" value="ECO:0007669"/>
    <property type="project" value="InterPro"/>
</dbReference>
<dbReference type="EMBL" id="LNIX01000003">
    <property type="protein sequence ID" value="OXA58692.1"/>
    <property type="molecule type" value="Genomic_DNA"/>
</dbReference>
<evidence type="ECO:0000256" key="10">
    <source>
        <dbReference type="ARBA" id="ARBA00023004"/>
    </source>
</evidence>
<dbReference type="Pfam" id="PF00067">
    <property type="entry name" value="p450"/>
    <property type="match status" value="1"/>
</dbReference>
<dbReference type="InterPro" id="IPR050196">
    <property type="entry name" value="Cytochrome_P450_Monoox"/>
</dbReference>
<keyword evidence="8" id="KW-0492">Microsome</keyword>
<keyword evidence="5 13" id="KW-0349">Heme</keyword>
<comment type="cofactor">
    <cofactor evidence="1 13">
        <name>heme</name>
        <dbReference type="ChEBI" id="CHEBI:30413"/>
    </cofactor>
</comment>
<keyword evidence="12 15" id="KW-0472">Membrane</keyword>
<evidence type="ECO:0000256" key="3">
    <source>
        <dbReference type="ARBA" id="ARBA00004586"/>
    </source>
</evidence>
<evidence type="ECO:0000313" key="16">
    <source>
        <dbReference type="EMBL" id="OXA58692.1"/>
    </source>
</evidence>
<comment type="similarity">
    <text evidence="4 14">Belongs to the cytochrome P450 family.</text>
</comment>
<evidence type="ECO:0000256" key="14">
    <source>
        <dbReference type="RuleBase" id="RU000461"/>
    </source>
</evidence>
<keyword evidence="10 13" id="KW-0408">Iron</keyword>
<feature type="transmembrane region" description="Helical" evidence="15">
    <location>
        <begin position="35"/>
        <end position="55"/>
    </location>
</feature>
<evidence type="ECO:0000256" key="13">
    <source>
        <dbReference type="PIRSR" id="PIRSR602401-1"/>
    </source>
</evidence>
<keyword evidence="11 14" id="KW-0503">Monooxygenase</keyword>
<dbReference type="PROSITE" id="PS00086">
    <property type="entry name" value="CYTOCHROME_P450"/>
    <property type="match status" value="1"/>
</dbReference>
<keyword evidence="15" id="KW-0812">Transmembrane</keyword>
<keyword evidence="15" id="KW-1133">Transmembrane helix</keyword>
<dbReference type="PANTHER" id="PTHR24291:SF189">
    <property type="entry name" value="CYTOCHROME P450 4C3-RELATED"/>
    <property type="match status" value="1"/>
</dbReference>
<comment type="subcellular location">
    <subcellularLocation>
        <location evidence="3">Endoplasmic reticulum membrane</location>
    </subcellularLocation>
    <subcellularLocation>
        <location evidence="2">Microsome membrane</location>
    </subcellularLocation>
</comment>
<dbReference type="GO" id="GO:0016705">
    <property type="term" value="F:oxidoreductase activity, acting on paired donors, with incorporation or reduction of molecular oxygen"/>
    <property type="evidence" value="ECO:0007669"/>
    <property type="project" value="InterPro"/>
</dbReference>
<dbReference type="InterPro" id="IPR036396">
    <property type="entry name" value="Cyt_P450_sf"/>
</dbReference>
<dbReference type="OMA" id="NATHYNT"/>
<dbReference type="PRINTS" id="PR00385">
    <property type="entry name" value="P450"/>
</dbReference>
<organism evidence="16 17">
    <name type="scientific">Folsomia candida</name>
    <name type="common">Springtail</name>
    <dbReference type="NCBI Taxonomy" id="158441"/>
    <lineage>
        <taxon>Eukaryota</taxon>
        <taxon>Metazoa</taxon>
        <taxon>Ecdysozoa</taxon>
        <taxon>Arthropoda</taxon>
        <taxon>Hexapoda</taxon>
        <taxon>Collembola</taxon>
        <taxon>Entomobryomorpha</taxon>
        <taxon>Isotomoidea</taxon>
        <taxon>Isotomidae</taxon>
        <taxon>Proisotominae</taxon>
        <taxon>Folsomia</taxon>
    </lineage>
</organism>
<proteinExistence type="inferred from homology"/>
<evidence type="ECO:0000256" key="6">
    <source>
        <dbReference type="ARBA" id="ARBA00022723"/>
    </source>
</evidence>
<dbReference type="STRING" id="158441.A0A226EM40"/>
<dbReference type="PANTHER" id="PTHR24291">
    <property type="entry name" value="CYTOCHROME P450 FAMILY 4"/>
    <property type="match status" value="1"/>
</dbReference>
<evidence type="ECO:0000256" key="9">
    <source>
        <dbReference type="ARBA" id="ARBA00023002"/>
    </source>
</evidence>
<dbReference type="OrthoDB" id="1470350at2759"/>
<dbReference type="InterPro" id="IPR017972">
    <property type="entry name" value="Cyt_P450_CS"/>
</dbReference>
<dbReference type="PRINTS" id="PR00463">
    <property type="entry name" value="EP450I"/>
</dbReference>
<evidence type="ECO:0000256" key="1">
    <source>
        <dbReference type="ARBA" id="ARBA00001971"/>
    </source>
</evidence>
<evidence type="ECO:0000256" key="5">
    <source>
        <dbReference type="ARBA" id="ARBA00022617"/>
    </source>
</evidence>
<keyword evidence="9 14" id="KW-0560">Oxidoreductase</keyword>
<keyword evidence="17" id="KW-1185">Reference proteome</keyword>
<evidence type="ECO:0000313" key="17">
    <source>
        <dbReference type="Proteomes" id="UP000198287"/>
    </source>
</evidence>
<evidence type="ECO:0000256" key="12">
    <source>
        <dbReference type="ARBA" id="ARBA00023136"/>
    </source>
</evidence>
<dbReference type="Proteomes" id="UP000198287">
    <property type="component" value="Unassembled WGS sequence"/>
</dbReference>
<protein>
    <submittedName>
        <fullName evidence="16">Cytochrome P450 4c3</fullName>
    </submittedName>
</protein>
<evidence type="ECO:0000256" key="7">
    <source>
        <dbReference type="ARBA" id="ARBA00022824"/>
    </source>
</evidence>
<dbReference type="AlphaFoldDB" id="A0A226EM40"/>
<reference evidence="16 17" key="1">
    <citation type="submission" date="2015-12" db="EMBL/GenBank/DDBJ databases">
        <title>The genome of Folsomia candida.</title>
        <authorList>
            <person name="Faddeeva A."/>
            <person name="Derks M.F."/>
            <person name="Anvar Y."/>
            <person name="Smit S."/>
            <person name="Van Straalen N."/>
            <person name="Roelofs D."/>
        </authorList>
    </citation>
    <scope>NUCLEOTIDE SEQUENCE [LARGE SCALE GENOMIC DNA]</scope>
    <source>
        <strain evidence="16 17">VU population</strain>
        <tissue evidence="16">Whole body</tissue>
    </source>
</reference>
<evidence type="ECO:0000256" key="4">
    <source>
        <dbReference type="ARBA" id="ARBA00010617"/>
    </source>
</evidence>
<sequence length="532" mass="60755">MEKFLESSFLSQPLLPLVNLQVPVLSLIPSPKVQLPFDTLVVLCLTISLVVFLLINDYRKTHLTRIAKMIKKLPGSPHRIPFIGQSYLLLGPAWNTQEVFSSYLRKYGTVCRMWIGDKAYILISDVSAAQKILGAPDLFEKASAYDNLRDFAGTGLLTSSGEQWKTDRKSLNHAFNHQLFTGFIKIFNHETNILMSKLENECGNPANLYPYFLTATLDMVLQAGLGVELNLQEKTADNIYATAINNLLSGTHIRLFKPHLYNIPFVYRLIGRHQLEKKSIAHIYKICDIARKRKQNEIKETKTDDDKMRTKPFLDILMDRTPQPTEKEYCDHLVTIIGAGAETTASSIYETLFFLALNSDHQKKAQEEVDTIIGSEMRELTLADISEAKYLEMCWKEAMRVKPPVAMVARKLTRDVTLDDGSILPNGAEVAIFIHHMHQDPEVYPNPKKFDPLRFAPEECLKRNAYSYLPFSMGNRNCIGLKYAQLEAKLILMYVLKKFNVTTKQRLEDIKFIFGVPAIPFPQFEVILERRT</sequence>
<evidence type="ECO:0000256" key="11">
    <source>
        <dbReference type="ARBA" id="ARBA00023033"/>
    </source>
</evidence>
<keyword evidence="6 13" id="KW-0479">Metal-binding</keyword>
<dbReference type="GO" id="GO:0005506">
    <property type="term" value="F:iron ion binding"/>
    <property type="evidence" value="ECO:0007669"/>
    <property type="project" value="InterPro"/>
</dbReference>
<dbReference type="GO" id="GO:0005789">
    <property type="term" value="C:endoplasmic reticulum membrane"/>
    <property type="evidence" value="ECO:0007669"/>
    <property type="project" value="UniProtKB-SubCell"/>
</dbReference>
<gene>
    <name evidence="16" type="ORF">Fcan01_06470</name>
</gene>
<dbReference type="GO" id="GO:0004497">
    <property type="term" value="F:monooxygenase activity"/>
    <property type="evidence" value="ECO:0007669"/>
    <property type="project" value="UniProtKB-KW"/>
</dbReference>
<evidence type="ECO:0000256" key="2">
    <source>
        <dbReference type="ARBA" id="ARBA00004524"/>
    </source>
</evidence>
<dbReference type="SUPFAM" id="SSF48264">
    <property type="entry name" value="Cytochrome P450"/>
    <property type="match status" value="1"/>
</dbReference>
<dbReference type="InterPro" id="IPR001128">
    <property type="entry name" value="Cyt_P450"/>
</dbReference>
<evidence type="ECO:0000256" key="8">
    <source>
        <dbReference type="ARBA" id="ARBA00022848"/>
    </source>
</evidence>
<accession>A0A226EM40</accession>
<dbReference type="Gene3D" id="1.10.630.10">
    <property type="entry name" value="Cytochrome P450"/>
    <property type="match status" value="1"/>
</dbReference>